<dbReference type="SUPFAM" id="SSF53927">
    <property type="entry name" value="Cytidine deaminase-like"/>
    <property type="match status" value="1"/>
</dbReference>
<comment type="catalytic activity">
    <reaction evidence="11 14">
        <text>cytidine + H2O + H(+) = uridine + NH4(+)</text>
        <dbReference type="Rhea" id="RHEA:16069"/>
        <dbReference type="ChEBI" id="CHEBI:15377"/>
        <dbReference type="ChEBI" id="CHEBI:15378"/>
        <dbReference type="ChEBI" id="CHEBI:16704"/>
        <dbReference type="ChEBI" id="CHEBI:17562"/>
        <dbReference type="ChEBI" id="CHEBI:28938"/>
        <dbReference type="EC" id="3.5.4.5"/>
    </reaction>
</comment>
<reference evidence="16 17" key="1">
    <citation type="submission" date="2014-04" db="EMBL/GenBank/DDBJ databases">
        <title>The Genome Sequence of Thermoanaerobaculum aquaticum MP-01, The First Cultivated Group 23 Acidobacterium.</title>
        <authorList>
            <person name="Stamps B.W."/>
            <person name="Losey N.A."/>
            <person name="Lawson P.A."/>
            <person name="Stevenson B.S."/>
        </authorList>
    </citation>
    <scope>NUCLEOTIDE SEQUENCE [LARGE SCALE GENOMIC DNA]</scope>
    <source>
        <strain evidence="16 17">MP-01</strain>
    </source>
</reference>
<evidence type="ECO:0000256" key="7">
    <source>
        <dbReference type="ARBA" id="ARBA00022801"/>
    </source>
</evidence>
<accession>A0A062Y2W9</accession>
<dbReference type="NCBIfam" id="NF004064">
    <property type="entry name" value="PRK05578.1"/>
    <property type="match status" value="1"/>
</dbReference>
<dbReference type="EC" id="3.5.4.5" evidence="4 14"/>
<evidence type="ECO:0000256" key="5">
    <source>
        <dbReference type="ARBA" id="ARBA00018266"/>
    </source>
</evidence>
<dbReference type="GO" id="GO:0072527">
    <property type="term" value="P:pyrimidine-containing compound metabolic process"/>
    <property type="evidence" value="ECO:0007669"/>
    <property type="project" value="UniProtKB-ARBA"/>
</dbReference>
<dbReference type="EMBL" id="JMFG01000004">
    <property type="protein sequence ID" value="KDA54766.1"/>
    <property type="molecule type" value="Genomic_DNA"/>
</dbReference>
<dbReference type="InterPro" id="IPR016192">
    <property type="entry name" value="APOBEC/CMP_deaminase_Zn-bd"/>
</dbReference>
<dbReference type="InterPro" id="IPR050202">
    <property type="entry name" value="Cyt/Deoxycyt_deaminase"/>
</dbReference>
<dbReference type="InterPro" id="IPR016193">
    <property type="entry name" value="Cytidine_deaminase-like"/>
</dbReference>
<feature type="active site" description="Proton donor" evidence="12">
    <location>
        <position position="55"/>
    </location>
</feature>
<dbReference type="GO" id="GO:0008270">
    <property type="term" value="F:zinc ion binding"/>
    <property type="evidence" value="ECO:0007669"/>
    <property type="project" value="UniProtKB-UniRule"/>
</dbReference>
<evidence type="ECO:0000256" key="14">
    <source>
        <dbReference type="RuleBase" id="RU364006"/>
    </source>
</evidence>
<keyword evidence="7 14" id="KW-0378">Hydrolase</keyword>
<evidence type="ECO:0000256" key="11">
    <source>
        <dbReference type="ARBA" id="ARBA00049558"/>
    </source>
</evidence>
<dbReference type="GO" id="GO:0055086">
    <property type="term" value="P:nucleobase-containing small molecule metabolic process"/>
    <property type="evidence" value="ECO:0007669"/>
    <property type="project" value="UniProtKB-ARBA"/>
</dbReference>
<organism evidence="16 17">
    <name type="scientific">Thermoanaerobaculum aquaticum</name>
    <dbReference type="NCBI Taxonomy" id="1312852"/>
    <lineage>
        <taxon>Bacteria</taxon>
        <taxon>Pseudomonadati</taxon>
        <taxon>Acidobacteriota</taxon>
        <taxon>Thermoanaerobaculia</taxon>
        <taxon>Thermoanaerobaculales</taxon>
        <taxon>Thermoanaerobaculaceae</taxon>
        <taxon>Thermoanaerobaculum</taxon>
    </lineage>
</organism>
<dbReference type="Gene3D" id="3.40.140.10">
    <property type="entry name" value="Cytidine Deaminase, domain 2"/>
    <property type="match status" value="1"/>
</dbReference>
<dbReference type="PROSITE" id="PS00903">
    <property type="entry name" value="CYT_DCMP_DEAMINASES_1"/>
    <property type="match status" value="1"/>
</dbReference>
<dbReference type="GO" id="GO:0005829">
    <property type="term" value="C:cytosol"/>
    <property type="evidence" value="ECO:0007669"/>
    <property type="project" value="TreeGrafter"/>
</dbReference>
<evidence type="ECO:0000256" key="8">
    <source>
        <dbReference type="ARBA" id="ARBA00022833"/>
    </source>
</evidence>
<dbReference type="NCBIfam" id="TIGR01354">
    <property type="entry name" value="cyt_deam_tetra"/>
    <property type="match status" value="1"/>
</dbReference>
<dbReference type="STRING" id="1312852.EG19_08940"/>
<evidence type="ECO:0000313" key="17">
    <source>
        <dbReference type="Proteomes" id="UP000027284"/>
    </source>
</evidence>
<evidence type="ECO:0000256" key="1">
    <source>
        <dbReference type="ARBA" id="ARBA00001947"/>
    </source>
</evidence>
<evidence type="ECO:0000256" key="6">
    <source>
        <dbReference type="ARBA" id="ARBA00022723"/>
    </source>
</evidence>
<dbReference type="PROSITE" id="PS51747">
    <property type="entry name" value="CYT_DCMP_DEAMINASES_2"/>
    <property type="match status" value="1"/>
</dbReference>
<evidence type="ECO:0000256" key="12">
    <source>
        <dbReference type="PIRSR" id="PIRSR606262-1"/>
    </source>
</evidence>
<evidence type="ECO:0000313" key="16">
    <source>
        <dbReference type="EMBL" id="KDA54766.1"/>
    </source>
</evidence>
<keyword evidence="17" id="KW-1185">Reference proteome</keyword>
<evidence type="ECO:0000256" key="9">
    <source>
        <dbReference type="ARBA" id="ARBA00032005"/>
    </source>
</evidence>
<keyword evidence="6 13" id="KW-0479">Metal-binding</keyword>
<dbReference type="InterPro" id="IPR006262">
    <property type="entry name" value="Cyt_deam_tetra"/>
</dbReference>
<evidence type="ECO:0000256" key="10">
    <source>
        <dbReference type="ARBA" id="ARBA00049252"/>
    </source>
</evidence>
<comment type="similarity">
    <text evidence="3 14">Belongs to the cytidine and deoxycytidylate deaminase family.</text>
</comment>
<evidence type="ECO:0000256" key="4">
    <source>
        <dbReference type="ARBA" id="ARBA00012783"/>
    </source>
</evidence>
<keyword evidence="8 13" id="KW-0862">Zinc</keyword>
<protein>
    <recommendedName>
        <fullName evidence="5 14">Cytidine deaminase</fullName>
        <ecNumber evidence="4 14">3.5.4.5</ecNumber>
    </recommendedName>
    <alternativeName>
        <fullName evidence="9 14">Cytidine aminohydrolase</fullName>
    </alternativeName>
</protein>
<evidence type="ECO:0000256" key="3">
    <source>
        <dbReference type="ARBA" id="ARBA00006576"/>
    </source>
</evidence>
<comment type="function">
    <text evidence="2 14">This enzyme scavenges exogenous and endogenous cytidine and 2'-deoxycytidine for UMP synthesis.</text>
</comment>
<evidence type="ECO:0000256" key="13">
    <source>
        <dbReference type="PIRSR" id="PIRSR606262-3"/>
    </source>
</evidence>
<feature type="domain" description="CMP/dCMP-type deaminase" evidence="15">
    <location>
        <begin position="1"/>
        <end position="125"/>
    </location>
</feature>
<evidence type="ECO:0000259" key="15">
    <source>
        <dbReference type="PROSITE" id="PS51747"/>
    </source>
</evidence>
<feature type="binding site" evidence="13">
    <location>
        <position position="53"/>
    </location>
    <ligand>
        <name>Zn(2+)</name>
        <dbReference type="ChEBI" id="CHEBI:29105"/>
        <note>catalytic</note>
    </ligand>
</feature>
<feature type="binding site" evidence="13">
    <location>
        <position position="84"/>
    </location>
    <ligand>
        <name>Zn(2+)</name>
        <dbReference type="ChEBI" id="CHEBI:29105"/>
        <note>catalytic</note>
    </ligand>
</feature>
<name>A0A062Y2W9_9BACT</name>
<dbReference type="InterPro" id="IPR002125">
    <property type="entry name" value="CMP_dCMP_dom"/>
</dbReference>
<feature type="binding site" evidence="13">
    <location>
        <position position="87"/>
    </location>
    <ligand>
        <name>Zn(2+)</name>
        <dbReference type="ChEBI" id="CHEBI:29105"/>
        <note>catalytic</note>
    </ligand>
</feature>
<dbReference type="Proteomes" id="UP000027284">
    <property type="component" value="Unassembled WGS sequence"/>
</dbReference>
<comment type="caution">
    <text evidence="16">The sequence shown here is derived from an EMBL/GenBank/DDBJ whole genome shotgun (WGS) entry which is preliminary data.</text>
</comment>
<comment type="catalytic activity">
    <reaction evidence="10 14">
        <text>2'-deoxycytidine + H2O + H(+) = 2'-deoxyuridine + NH4(+)</text>
        <dbReference type="Rhea" id="RHEA:13433"/>
        <dbReference type="ChEBI" id="CHEBI:15377"/>
        <dbReference type="ChEBI" id="CHEBI:15378"/>
        <dbReference type="ChEBI" id="CHEBI:15698"/>
        <dbReference type="ChEBI" id="CHEBI:16450"/>
        <dbReference type="ChEBI" id="CHEBI:28938"/>
        <dbReference type="EC" id="3.5.4.5"/>
    </reaction>
</comment>
<dbReference type="PANTHER" id="PTHR11644:SF2">
    <property type="entry name" value="CYTIDINE DEAMINASE"/>
    <property type="match status" value="1"/>
</dbReference>
<dbReference type="FunFam" id="3.40.140.10:FF:000008">
    <property type="entry name" value="Cytidine deaminase"/>
    <property type="match status" value="1"/>
</dbReference>
<comment type="cofactor">
    <cofactor evidence="1 13 14">
        <name>Zn(2+)</name>
        <dbReference type="ChEBI" id="CHEBI:29105"/>
    </cofactor>
</comment>
<dbReference type="PANTHER" id="PTHR11644">
    <property type="entry name" value="CYTIDINE DEAMINASE"/>
    <property type="match status" value="1"/>
</dbReference>
<dbReference type="AlphaFoldDB" id="A0A062Y2W9"/>
<dbReference type="GO" id="GO:0042802">
    <property type="term" value="F:identical protein binding"/>
    <property type="evidence" value="ECO:0007669"/>
    <property type="project" value="UniProtKB-ARBA"/>
</dbReference>
<dbReference type="GO" id="GO:0004126">
    <property type="term" value="F:cytidine deaminase activity"/>
    <property type="evidence" value="ECO:0007669"/>
    <property type="project" value="UniProtKB-UniRule"/>
</dbReference>
<gene>
    <name evidence="16" type="ORF">EG19_08940</name>
</gene>
<dbReference type="CDD" id="cd01283">
    <property type="entry name" value="cytidine_deaminase"/>
    <property type="match status" value="1"/>
</dbReference>
<sequence length="127" mass="13617">MIIRQLIEKAKQAQAQAYAPYSRFPVGAAILAEDGRVFTGCNVENASFGLTICAERNAIAATVLAGARPVAVAIVGNQHDLLPCGACRQVLAEFNPDLLVVTQDANHKTQVRSLRELLPGAFTLRET</sequence>
<dbReference type="Pfam" id="PF00383">
    <property type="entry name" value="dCMP_cyt_deam_1"/>
    <property type="match status" value="1"/>
</dbReference>
<evidence type="ECO:0000256" key="2">
    <source>
        <dbReference type="ARBA" id="ARBA00003949"/>
    </source>
</evidence>
<proteinExistence type="inferred from homology"/>